<reference evidence="11 12" key="1">
    <citation type="journal article" date="2018" name="Gigascience">
        <title>Genomes of trombidid mites reveal novel predicted allergens and laterally-transferred genes associated with secondary metabolism.</title>
        <authorList>
            <person name="Dong X."/>
            <person name="Chaisiri K."/>
            <person name="Xia D."/>
            <person name="Armstrong S.D."/>
            <person name="Fang Y."/>
            <person name="Donnelly M.J."/>
            <person name="Kadowaki T."/>
            <person name="McGarry J.W."/>
            <person name="Darby A.C."/>
            <person name="Makepeace B.L."/>
        </authorList>
    </citation>
    <scope>NUCLEOTIDE SEQUENCE [LARGE SCALE GENOMIC DNA]</scope>
    <source>
        <strain evidence="11">UoL-WK</strain>
    </source>
</reference>
<dbReference type="InterPro" id="IPR006603">
    <property type="entry name" value="PQ-loop_rpt"/>
</dbReference>
<feature type="transmembrane region" description="Helical" evidence="10">
    <location>
        <begin position="168"/>
        <end position="188"/>
    </location>
</feature>
<evidence type="ECO:0000313" key="11">
    <source>
        <dbReference type="EMBL" id="RWS14551.1"/>
    </source>
</evidence>
<keyword evidence="6 9" id="KW-0472">Membrane</keyword>
<evidence type="ECO:0000256" key="6">
    <source>
        <dbReference type="ARBA" id="ARBA00023136"/>
    </source>
</evidence>
<comment type="caution">
    <text evidence="11">The sequence shown here is derived from an EMBL/GenBank/DDBJ whole genome shotgun (WGS) entry which is preliminary data.</text>
</comment>
<evidence type="ECO:0000256" key="3">
    <source>
        <dbReference type="ARBA" id="ARBA00022692"/>
    </source>
</evidence>
<evidence type="ECO:0000256" key="5">
    <source>
        <dbReference type="ARBA" id="ARBA00022989"/>
    </source>
</evidence>
<dbReference type="Pfam" id="PF04193">
    <property type="entry name" value="PQ-loop"/>
    <property type="match status" value="2"/>
</dbReference>
<keyword evidence="3 9" id="KW-0812">Transmembrane</keyword>
<dbReference type="PIRSF" id="PIRSF023381">
    <property type="entry name" value="MannP-dilichol_defect-1p"/>
    <property type="match status" value="1"/>
</dbReference>
<dbReference type="OrthoDB" id="271506at2759"/>
<feature type="transmembrane region" description="Helical" evidence="10">
    <location>
        <begin position="91"/>
        <end position="107"/>
    </location>
</feature>
<dbReference type="SMART" id="SM00679">
    <property type="entry name" value="CTNS"/>
    <property type="match status" value="2"/>
</dbReference>
<dbReference type="PANTHER" id="PTHR12226">
    <property type="entry name" value="MANNOSE-P-DOLICHOL UTILIZATION DEFECT 1 LEC35 -RELATED"/>
    <property type="match status" value="1"/>
</dbReference>
<keyword evidence="2" id="KW-0813">Transport</keyword>
<protein>
    <recommendedName>
        <fullName evidence="8 9">Mannose-P-dolichol utilization defect 1 protein homolog</fullName>
    </recommendedName>
</protein>
<evidence type="ECO:0000256" key="10">
    <source>
        <dbReference type="SAM" id="Phobius"/>
    </source>
</evidence>
<feature type="transmembrane region" description="Helical" evidence="10">
    <location>
        <begin position="195"/>
        <end position="218"/>
    </location>
</feature>
<feature type="transmembrane region" description="Helical" evidence="10">
    <location>
        <begin position="114"/>
        <end position="140"/>
    </location>
</feature>
<organism evidence="11 12">
    <name type="scientific">Dinothrombium tinctorium</name>
    <dbReference type="NCBI Taxonomy" id="1965070"/>
    <lineage>
        <taxon>Eukaryota</taxon>
        <taxon>Metazoa</taxon>
        <taxon>Ecdysozoa</taxon>
        <taxon>Arthropoda</taxon>
        <taxon>Chelicerata</taxon>
        <taxon>Arachnida</taxon>
        <taxon>Acari</taxon>
        <taxon>Acariformes</taxon>
        <taxon>Trombidiformes</taxon>
        <taxon>Prostigmata</taxon>
        <taxon>Anystina</taxon>
        <taxon>Parasitengona</taxon>
        <taxon>Trombidioidea</taxon>
        <taxon>Trombidiidae</taxon>
        <taxon>Dinothrombium</taxon>
    </lineage>
</organism>
<dbReference type="Gene3D" id="1.20.1280.290">
    <property type="match status" value="2"/>
</dbReference>
<gene>
    <name evidence="11" type="ORF">B4U79_12704</name>
</gene>
<evidence type="ECO:0000256" key="4">
    <source>
        <dbReference type="ARBA" id="ARBA00022737"/>
    </source>
</evidence>
<evidence type="ECO:0000256" key="8">
    <source>
        <dbReference type="ARBA" id="ARBA00067517"/>
    </source>
</evidence>
<evidence type="ECO:0000256" key="9">
    <source>
        <dbReference type="PIRNR" id="PIRNR023381"/>
    </source>
</evidence>
<evidence type="ECO:0000256" key="2">
    <source>
        <dbReference type="ARBA" id="ARBA00022448"/>
    </source>
</evidence>
<evidence type="ECO:0000313" key="12">
    <source>
        <dbReference type="Proteomes" id="UP000285301"/>
    </source>
</evidence>
<dbReference type="Proteomes" id="UP000285301">
    <property type="component" value="Unassembled WGS sequence"/>
</dbReference>
<keyword evidence="12" id="KW-1185">Reference proteome</keyword>
<dbReference type="STRING" id="1965070.A0A3S4RCS3"/>
<dbReference type="InterPro" id="IPR016817">
    <property type="entry name" value="MannP-dilichol_defect-1"/>
</dbReference>
<accession>A0A3S4RCS3</accession>
<name>A0A3S4RCS3_9ACAR</name>
<comment type="subcellular location">
    <subcellularLocation>
        <location evidence="1 9">Membrane</location>
        <topology evidence="1 9">Multi-pass membrane protein</topology>
    </subcellularLocation>
</comment>
<sequence>MATFRVKIPLGDEIELSEEMVKTLIAKTLGYSIIVSSAFVKLPQLIKVCASKSSSGLSFLGAFMELLAVTFNTSYSLAKRYPFSSWGEAPFLQFETASIAFFILWYSRQQKQALTFLFTYSLLVFLLVSGLVPITVLWYLQATNLPLAVAGKMIQARKNYINHHTGQLSIITSFLLFAGCVTRIFTTLHETGDKLIALTFIAAAAANFVLVAQIFYYWKNTNEFLLKEQKKKTS</sequence>
<dbReference type="GO" id="GO:0016020">
    <property type="term" value="C:membrane"/>
    <property type="evidence" value="ECO:0007669"/>
    <property type="project" value="UniProtKB-SubCell"/>
</dbReference>
<evidence type="ECO:0000256" key="7">
    <source>
        <dbReference type="ARBA" id="ARBA00038475"/>
    </source>
</evidence>
<evidence type="ECO:0000256" key="1">
    <source>
        <dbReference type="ARBA" id="ARBA00004141"/>
    </source>
</evidence>
<feature type="transmembrane region" description="Helical" evidence="10">
    <location>
        <begin position="54"/>
        <end position="71"/>
    </location>
</feature>
<comment type="similarity">
    <text evidence="7 9">Belongs to the MPDU1 (TC 2.A.43.3) family.</text>
</comment>
<proteinExistence type="inferred from homology"/>
<dbReference type="PANTHER" id="PTHR12226:SF2">
    <property type="entry name" value="MANNOSE-P-DOLICHOL UTILIZATION DEFECT 1 PROTEIN"/>
    <property type="match status" value="1"/>
</dbReference>
<dbReference type="FunFam" id="1.20.1280.290:FF:000006">
    <property type="entry name" value="mannose-P-dolichol utilization defect 1 protein"/>
    <property type="match status" value="1"/>
</dbReference>
<dbReference type="AlphaFoldDB" id="A0A3S4RCS3"/>
<keyword evidence="4" id="KW-0677">Repeat</keyword>
<dbReference type="EMBL" id="NCKU01000693">
    <property type="protein sequence ID" value="RWS14551.1"/>
    <property type="molecule type" value="Genomic_DNA"/>
</dbReference>
<keyword evidence="5 9" id="KW-1133">Transmembrane helix</keyword>